<dbReference type="GO" id="GO:0008270">
    <property type="term" value="F:zinc ion binding"/>
    <property type="evidence" value="ECO:0007669"/>
    <property type="project" value="UniProtKB-KW"/>
</dbReference>
<protein>
    <recommendedName>
        <fullName evidence="4">C3H1-type domain-containing protein</fullName>
    </recommendedName>
</protein>
<feature type="region of interest" description="Disordered" evidence="3">
    <location>
        <begin position="348"/>
        <end position="376"/>
    </location>
</feature>
<dbReference type="EMBL" id="JBBNAE010000004">
    <property type="protein sequence ID" value="KAK9129574.1"/>
    <property type="molecule type" value="Genomic_DNA"/>
</dbReference>
<dbReference type="Proteomes" id="UP001417504">
    <property type="component" value="Unassembled WGS sequence"/>
</dbReference>
<dbReference type="GO" id="GO:0003677">
    <property type="term" value="F:DNA binding"/>
    <property type="evidence" value="ECO:0007669"/>
    <property type="project" value="UniProtKB-KW"/>
</dbReference>
<comment type="caution">
    <text evidence="5">The sequence shown here is derived from an EMBL/GenBank/DDBJ whole genome shotgun (WGS) entry which is preliminary data.</text>
</comment>
<dbReference type="AlphaFoldDB" id="A0AAP0J8W9"/>
<feature type="compositionally biased region" description="Basic and acidic residues" evidence="3">
    <location>
        <begin position="366"/>
        <end position="376"/>
    </location>
</feature>
<evidence type="ECO:0000256" key="1">
    <source>
        <dbReference type="ARBA" id="ARBA00023125"/>
    </source>
</evidence>
<keyword evidence="6" id="KW-1185">Reference proteome</keyword>
<feature type="zinc finger region" description="C3H1-type" evidence="2">
    <location>
        <begin position="321"/>
        <end position="349"/>
    </location>
</feature>
<keyword evidence="2" id="KW-0862">Zinc</keyword>
<evidence type="ECO:0000313" key="6">
    <source>
        <dbReference type="Proteomes" id="UP001417504"/>
    </source>
</evidence>
<gene>
    <name evidence="5" type="ORF">Sjap_010061</name>
</gene>
<dbReference type="PANTHER" id="PTHR33400">
    <property type="entry name" value="ZINC FINGER CCCH DOMAIN-CONTAINING PROTEIN 6-RELATED"/>
    <property type="match status" value="1"/>
</dbReference>
<sequence length="376" mass="40991">MRGSQKSKSVTWAPDVNLCQLLLNPHWQVVAGEESKEVEVQTQRELRVLEAIYPHSSAIPLSPSVSSEVEACRFDDNQTPVVPITAIEDEEANDPSSNLVAENNIATTSQLPMLPPSFLANVNHLTSQGSIPAGLRPPTSDKPPTIPGVEPDVVLAASAAFTAIMRSNEQGSMIDPELLVKILSSPKLIEKLVSEYGPINQLTSKPMSLPMNLSAPQSGPPPIHPVSRVEPELPMLSTSTVHFHPATSPMTAPPVVHQVPAPAVRAPAVKDVNYYKSLIQMHGEERQEGHDNVIPQFANNRQQAGIKAEQMQNSKSRDFKPKIKKPCIYFNSSRGCKHGANCAFQHDSSTQQRLGGGPELQNSKRMKLDREITGRT</sequence>
<organism evidence="5 6">
    <name type="scientific">Stephania japonica</name>
    <dbReference type="NCBI Taxonomy" id="461633"/>
    <lineage>
        <taxon>Eukaryota</taxon>
        <taxon>Viridiplantae</taxon>
        <taxon>Streptophyta</taxon>
        <taxon>Embryophyta</taxon>
        <taxon>Tracheophyta</taxon>
        <taxon>Spermatophyta</taxon>
        <taxon>Magnoliopsida</taxon>
        <taxon>Ranunculales</taxon>
        <taxon>Menispermaceae</taxon>
        <taxon>Menispermoideae</taxon>
        <taxon>Cissampelideae</taxon>
        <taxon>Stephania</taxon>
    </lineage>
</organism>
<dbReference type="InterPro" id="IPR000571">
    <property type="entry name" value="Znf_CCCH"/>
</dbReference>
<keyword evidence="2" id="KW-0479">Metal-binding</keyword>
<dbReference type="PANTHER" id="PTHR33400:SF2">
    <property type="entry name" value="ZINC FINGER CCCH DOMAIN-CONTAINING PROTEIN 6"/>
    <property type="match status" value="1"/>
</dbReference>
<reference evidence="5 6" key="1">
    <citation type="submission" date="2024-01" db="EMBL/GenBank/DDBJ databases">
        <title>Genome assemblies of Stephania.</title>
        <authorList>
            <person name="Yang L."/>
        </authorList>
    </citation>
    <scope>NUCLEOTIDE SEQUENCE [LARGE SCALE GENOMIC DNA]</scope>
    <source>
        <strain evidence="5">QJT</strain>
        <tissue evidence="5">Leaf</tissue>
    </source>
</reference>
<keyword evidence="2" id="KW-0863">Zinc-finger</keyword>
<evidence type="ECO:0000313" key="5">
    <source>
        <dbReference type="EMBL" id="KAK9129574.1"/>
    </source>
</evidence>
<feature type="domain" description="C3H1-type" evidence="4">
    <location>
        <begin position="321"/>
        <end position="349"/>
    </location>
</feature>
<proteinExistence type="predicted"/>
<evidence type="ECO:0000256" key="2">
    <source>
        <dbReference type="PROSITE-ProRule" id="PRU00723"/>
    </source>
</evidence>
<evidence type="ECO:0000256" key="3">
    <source>
        <dbReference type="SAM" id="MobiDB-lite"/>
    </source>
</evidence>
<accession>A0AAP0J8W9</accession>
<evidence type="ECO:0000259" key="4">
    <source>
        <dbReference type="PROSITE" id="PS50103"/>
    </source>
</evidence>
<name>A0AAP0J8W9_9MAGN</name>
<keyword evidence="1" id="KW-0238">DNA-binding</keyword>
<dbReference type="PROSITE" id="PS50103">
    <property type="entry name" value="ZF_C3H1"/>
    <property type="match status" value="1"/>
</dbReference>